<dbReference type="Gene3D" id="3.90.76.10">
    <property type="entry name" value="Dipeptide-binding Protein, Domain 1"/>
    <property type="match status" value="1"/>
</dbReference>
<keyword evidence="3 5" id="KW-0732">Signal</keyword>
<name>A0ABT4DWC8_9BACL</name>
<dbReference type="Proteomes" id="UP001207626">
    <property type="component" value="Unassembled WGS sequence"/>
</dbReference>
<proteinExistence type="inferred from homology"/>
<evidence type="ECO:0000256" key="5">
    <source>
        <dbReference type="SAM" id="SignalP"/>
    </source>
</evidence>
<evidence type="ECO:0000256" key="3">
    <source>
        <dbReference type="ARBA" id="ARBA00022729"/>
    </source>
</evidence>
<evidence type="ECO:0000256" key="2">
    <source>
        <dbReference type="ARBA" id="ARBA00022448"/>
    </source>
</evidence>
<dbReference type="Gene3D" id="3.10.105.10">
    <property type="entry name" value="Dipeptide-binding Protein, Domain 3"/>
    <property type="match status" value="1"/>
</dbReference>
<reference evidence="7 8" key="1">
    <citation type="submission" date="2022-05" db="EMBL/GenBank/DDBJ databases">
        <title>Genome Sequencing of Bee-Associated Microbes.</title>
        <authorList>
            <person name="Dunlap C."/>
        </authorList>
    </citation>
    <scope>NUCLEOTIDE SEQUENCE [LARGE SCALE GENOMIC DNA]</scope>
    <source>
        <strain evidence="7 8">NRRL NRS-1438</strain>
    </source>
</reference>
<dbReference type="InterPro" id="IPR030678">
    <property type="entry name" value="Peptide/Ni-bd"/>
</dbReference>
<feature type="chain" id="PRO_5046232640" evidence="5">
    <location>
        <begin position="24"/>
        <end position="570"/>
    </location>
</feature>
<dbReference type="InterPro" id="IPR000914">
    <property type="entry name" value="SBP_5_dom"/>
</dbReference>
<comment type="caution">
    <text evidence="7">The sequence shown here is derived from an EMBL/GenBank/DDBJ whole genome shotgun (WGS) entry which is preliminary data.</text>
</comment>
<feature type="domain" description="Solute-binding protein family 5" evidence="6">
    <location>
        <begin position="105"/>
        <end position="471"/>
    </location>
</feature>
<dbReference type="Gene3D" id="3.40.190.10">
    <property type="entry name" value="Periplasmic binding protein-like II"/>
    <property type="match status" value="1"/>
</dbReference>
<dbReference type="EMBL" id="JAMDLW010000015">
    <property type="protein sequence ID" value="MCY9520393.1"/>
    <property type="molecule type" value="Genomic_DNA"/>
</dbReference>
<dbReference type="SUPFAM" id="SSF53850">
    <property type="entry name" value="Periplasmic binding protein-like II"/>
    <property type="match status" value="1"/>
</dbReference>
<dbReference type="Pfam" id="PF00496">
    <property type="entry name" value="SBP_bac_5"/>
    <property type="match status" value="1"/>
</dbReference>
<accession>A0ABT4DWC8</accession>
<dbReference type="PIRSF" id="PIRSF002741">
    <property type="entry name" value="MppA"/>
    <property type="match status" value="1"/>
</dbReference>
<evidence type="ECO:0000259" key="6">
    <source>
        <dbReference type="Pfam" id="PF00496"/>
    </source>
</evidence>
<feature type="region of interest" description="Disordered" evidence="4">
    <location>
        <begin position="20"/>
        <end position="57"/>
    </location>
</feature>
<evidence type="ECO:0000313" key="7">
    <source>
        <dbReference type="EMBL" id="MCY9520393.1"/>
    </source>
</evidence>
<gene>
    <name evidence="7" type="ORF">M5X09_11965</name>
</gene>
<keyword evidence="8" id="KW-1185">Reference proteome</keyword>
<keyword evidence="2" id="KW-0813">Transport</keyword>
<evidence type="ECO:0000313" key="8">
    <source>
        <dbReference type="Proteomes" id="UP001207626"/>
    </source>
</evidence>
<sequence length="570" mass="63375">MSLLLIMVLIGTLLSACGGSNTATNPPKEEPTPSENTSQTEPAKENTTKTPKDGGTLTMGTFSDIVTVNPVFQSDTSSGDVSKLILAQLYDLDRQGNVVAEPWSLAAEPPQISEDGKTYTVKLKPEAKWTDGTAVTADDIIFTLNTVRNPEVGSPGISAYDKVDSVEKVDEQTAKIQLKQVYAPFIYSLTLTLAPSHILKDVPPKELKQHEYGTDPAKTVTNGPWKWSEWKQKQHITVDADPNYWGAKKPHIAKVIYKIYADQNTEVQALIKGDVDTISAIPVTQLAAVQKRDSLRVVLAPGPMYEYLGFNFEPKNFKDNFSPFEGQKTRQAIAYALNRQGMVDNVLKGTGQLMNAPFLPGSWADPGEAAVNYEFNVEKAKQLLAEDGWTPGTDNILTKDGKRFSFELQYNAGNSRREQISSIVQQNLKDVGIEVTTKGIDFAAWVDQHLNTGKYQAVLMAWSLTTPDPDGESTFSSKYYPPAGQNSGWYKNEKLDNLWVKGYSVVDQGERKKIYEEVGKEISTELPYVFLYQYGTPQGIGPRVNFAEEDKPEPSLAYGYMYRMINWWVE</sequence>
<feature type="signal peptide" evidence="5">
    <location>
        <begin position="1"/>
        <end position="23"/>
    </location>
</feature>
<evidence type="ECO:0000256" key="1">
    <source>
        <dbReference type="ARBA" id="ARBA00005695"/>
    </source>
</evidence>
<dbReference type="PANTHER" id="PTHR30290">
    <property type="entry name" value="PERIPLASMIC BINDING COMPONENT OF ABC TRANSPORTER"/>
    <property type="match status" value="1"/>
</dbReference>
<dbReference type="GeneID" id="77001547"/>
<organism evidence="7 8">
    <name type="scientific">Paenibacillus apiarius</name>
    <dbReference type="NCBI Taxonomy" id="46240"/>
    <lineage>
        <taxon>Bacteria</taxon>
        <taxon>Bacillati</taxon>
        <taxon>Bacillota</taxon>
        <taxon>Bacilli</taxon>
        <taxon>Bacillales</taxon>
        <taxon>Paenibacillaceae</taxon>
        <taxon>Paenibacillus</taxon>
    </lineage>
</organism>
<protein>
    <submittedName>
        <fullName evidence="7">ABC transporter substrate-binding protein</fullName>
    </submittedName>
</protein>
<dbReference type="PANTHER" id="PTHR30290:SF9">
    <property type="entry name" value="OLIGOPEPTIDE-BINDING PROTEIN APPA"/>
    <property type="match status" value="1"/>
</dbReference>
<dbReference type="RefSeq" id="WP_087432038.1">
    <property type="nucleotide sequence ID" value="NZ_JAFFHZ010000001.1"/>
</dbReference>
<feature type="compositionally biased region" description="Basic and acidic residues" evidence="4">
    <location>
        <begin position="42"/>
        <end position="52"/>
    </location>
</feature>
<comment type="similarity">
    <text evidence="1">Belongs to the bacterial solute-binding protein 5 family.</text>
</comment>
<evidence type="ECO:0000256" key="4">
    <source>
        <dbReference type="SAM" id="MobiDB-lite"/>
    </source>
</evidence>
<dbReference type="InterPro" id="IPR039424">
    <property type="entry name" value="SBP_5"/>
</dbReference>